<evidence type="ECO:0000313" key="3">
    <source>
        <dbReference type="Proteomes" id="UP001303760"/>
    </source>
</evidence>
<keyword evidence="3" id="KW-1185">Reference proteome</keyword>
<name>A0AAN7C0U4_9PEZI</name>
<proteinExistence type="predicted"/>
<evidence type="ECO:0000313" key="2">
    <source>
        <dbReference type="EMBL" id="KAK4232976.1"/>
    </source>
</evidence>
<feature type="compositionally biased region" description="Basic and acidic residues" evidence="1">
    <location>
        <begin position="153"/>
        <end position="170"/>
    </location>
</feature>
<dbReference type="EMBL" id="MU860734">
    <property type="protein sequence ID" value="KAK4232976.1"/>
    <property type="molecule type" value="Genomic_DNA"/>
</dbReference>
<feature type="region of interest" description="Disordered" evidence="1">
    <location>
        <begin position="137"/>
        <end position="224"/>
    </location>
</feature>
<accession>A0AAN7C0U4</accession>
<sequence length="224" mass="25648">MSPSSSTGHSYYLPPQENEAASLCIHNHWNEETKEAAKKLVLHALWDSAYVDENPLTRKVAHEIAEGGRNLEDFVPDILAVMALTDGEWPDSWMEALRNLALLQPARHEFLLKVFTEYRCPIRNDFWRGFLGPPTDSRGVKKVRGLNSNSMQRTDRDTNTTNLDRSEYDRVFSPCTTQTRTQRHRPHRPPPARGPQPENPPPSSRRSLSPKTAAMKPAQERRKR</sequence>
<protein>
    <submittedName>
        <fullName evidence="2">Uncharacterized protein</fullName>
    </submittedName>
</protein>
<gene>
    <name evidence="2" type="ORF">C8A03DRAFT_19853</name>
</gene>
<feature type="compositionally biased region" description="Pro residues" evidence="1">
    <location>
        <begin position="191"/>
        <end position="203"/>
    </location>
</feature>
<evidence type="ECO:0000256" key="1">
    <source>
        <dbReference type="SAM" id="MobiDB-lite"/>
    </source>
</evidence>
<dbReference type="AlphaFoldDB" id="A0AAN7C0U4"/>
<comment type="caution">
    <text evidence="2">The sequence shown here is derived from an EMBL/GenBank/DDBJ whole genome shotgun (WGS) entry which is preliminary data.</text>
</comment>
<dbReference type="Proteomes" id="UP001303760">
    <property type="component" value="Unassembled WGS sequence"/>
</dbReference>
<reference evidence="2" key="1">
    <citation type="journal article" date="2023" name="Mol. Phylogenet. Evol.">
        <title>Genome-scale phylogeny and comparative genomics of the fungal order Sordariales.</title>
        <authorList>
            <person name="Hensen N."/>
            <person name="Bonometti L."/>
            <person name="Westerberg I."/>
            <person name="Brannstrom I.O."/>
            <person name="Guillou S."/>
            <person name="Cros-Aarteil S."/>
            <person name="Calhoun S."/>
            <person name="Haridas S."/>
            <person name="Kuo A."/>
            <person name="Mondo S."/>
            <person name="Pangilinan J."/>
            <person name="Riley R."/>
            <person name="LaButti K."/>
            <person name="Andreopoulos B."/>
            <person name="Lipzen A."/>
            <person name="Chen C."/>
            <person name="Yan M."/>
            <person name="Daum C."/>
            <person name="Ng V."/>
            <person name="Clum A."/>
            <person name="Steindorff A."/>
            <person name="Ohm R.A."/>
            <person name="Martin F."/>
            <person name="Silar P."/>
            <person name="Natvig D.O."/>
            <person name="Lalanne C."/>
            <person name="Gautier V."/>
            <person name="Ament-Velasquez S.L."/>
            <person name="Kruys A."/>
            <person name="Hutchinson M.I."/>
            <person name="Powell A.J."/>
            <person name="Barry K."/>
            <person name="Miller A.N."/>
            <person name="Grigoriev I.V."/>
            <person name="Debuchy R."/>
            <person name="Gladieux P."/>
            <person name="Hiltunen Thoren M."/>
            <person name="Johannesson H."/>
        </authorList>
    </citation>
    <scope>NUCLEOTIDE SEQUENCE</scope>
    <source>
        <strain evidence="2">CBS 532.94</strain>
    </source>
</reference>
<organism evidence="2 3">
    <name type="scientific">Achaetomium macrosporum</name>
    <dbReference type="NCBI Taxonomy" id="79813"/>
    <lineage>
        <taxon>Eukaryota</taxon>
        <taxon>Fungi</taxon>
        <taxon>Dikarya</taxon>
        <taxon>Ascomycota</taxon>
        <taxon>Pezizomycotina</taxon>
        <taxon>Sordariomycetes</taxon>
        <taxon>Sordariomycetidae</taxon>
        <taxon>Sordariales</taxon>
        <taxon>Chaetomiaceae</taxon>
        <taxon>Achaetomium</taxon>
    </lineage>
</organism>
<reference evidence="2" key="2">
    <citation type="submission" date="2023-05" db="EMBL/GenBank/DDBJ databases">
        <authorList>
            <consortium name="Lawrence Berkeley National Laboratory"/>
            <person name="Steindorff A."/>
            <person name="Hensen N."/>
            <person name="Bonometti L."/>
            <person name="Westerberg I."/>
            <person name="Brannstrom I.O."/>
            <person name="Guillou S."/>
            <person name="Cros-Aarteil S."/>
            <person name="Calhoun S."/>
            <person name="Haridas S."/>
            <person name="Kuo A."/>
            <person name="Mondo S."/>
            <person name="Pangilinan J."/>
            <person name="Riley R."/>
            <person name="Labutti K."/>
            <person name="Andreopoulos B."/>
            <person name="Lipzen A."/>
            <person name="Chen C."/>
            <person name="Yanf M."/>
            <person name="Daum C."/>
            <person name="Ng V."/>
            <person name="Clum A."/>
            <person name="Ohm R."/>
            <person name="Martin F."/>
            <person name="Silar P."/>
            <person name="Natvig D."/>
            <person name="Lalanne C."/>
            <person name="Gautier V."/>
            <person name="Ament-Velasquez S.L."/>
            <person name="Kruys A."/>
            <person name="Hutchinson M.I."/>
            <person name="Powell A.J."/>
            <person name="Barry K."/>
            <person name="Miller A.N."/>
            <person name="Grigoriev I.V."/>
            <person name="Debuchy R."/>
            <person name="Gladieux P."/>
            <person name="Thoren M.H."/>
            <person name="Johannesson H."/>
        </authorList>
    </citation>
    <scope>NUCLEOTIDE SEQUENCE</scope>
    <source>
        <strain evidence="2">CBS 532.94</strain>
    </source>
</reference>
<feature type="compositionally biased region" description="Basic residues" evidence="1">
    <location>
        <begin position="181"/>
        <end position="190"/>
    </location>
</feature>